<name>A0A803NHK9_CANSA</name>
<dbReference type="Proteomes" id="UP000596661">
    <property type="component" value="Chromosome 1"/>
</dbReference>
<dbReference type="AlphaFoldDB" id="A0A803NHK9"/>
<proteinExistence type="predicted"/>
<protein>
    <submittedName>
        <fullName evidence="2">Uncharacterized protein</fullName>
    </submittedName>
</protein>
<sequence length="142" mass="16110">MSSVDDTQERLSRVKQYLESLSASRSLKNIIDNRLFQPLGPMKQPQSTDPESDSDDSVNSHRTVAQNRTLKELVALDLDQQPLCIHYPPLDVNFELKLGFIHSLLAFRGLPGEDTNKHLNELHIVCSSMKPPSVTEEQIKMR</sequence>
<evidence type="ECO:0000313" key="2">
    <source>
        <dbReference type="EnsemblPlants" id="cds.evm.model.01.1555"/>
    </source>
</evidence>
<feature type="region of interest" description="Disordered" evidence="1">
    <location>
        <begin position="36"/>
        <end position="64"/>
    </location>
</feature>
<reference evidence="2" key="1">
    <citation type="submission" date="2018-11" db="EMBL/GenBank/DDBJ databases">
        <authorList>
            <person name="Grassa J C."/>
        </authorList>
    </citation>
    <scope>NUCLEOTIDE SEQUENCE [LARGE SCALE GENOMIC DNA]</scope>
</reference>
<organism evidence="2 3">
    <name type="scientific">Cannabis sativa</name>
    <name type="common">Hemp</name>
    <name type="synonym">Marijuana</name>
    <dbReference type="NCBI Taxonomy" id="3483"/>
    <lineage>
        <taxon>Eukaryota</taxon>
        <taxon>Viridiplantae</taxon>
        <taxon>Streptophyta</taxon>
        <taxon>Embryophyta</taxon>
        <taxon>Tracheophyta</taxon>
        <taxon>Spermatophyta</taxon>
        <taxon>Magnoliopsida</taxon>
        <taxon>eudicotyledons</taxon>
        <taxon>Gunneridae</taxon>
        <taxon>Pentapetalae</taxon>
        <taxon>rosids</taxon>
        <taxon>fabids</taxon>
        <taxon>Rosales</taxon>
        <taxon>Cannabaceae</taxon>
        <taxon>Cannabis</taxon>
    </lineage>
</organism>
<dbReference type="EnsemblPlants" id="evm.model.01.1555">
    <property type="protein sequence ID" value="cds.evm.model.01.1555"/>
    <property type="gene ID" value="evm.TU.01.1555"/>
</dbReference>
<keyword evidence="3" id="KW-1185">Reference proteome</keyword>
<dbReference type="Gramene" id="evm.model.01.1555">
    <property type="protein sequence ID" value="cds.evm.model.01.1555"/>
    <property type="gene ID" value="evm.TU.01.1555"/>
</dbReference>
<dbReference type="EMBL" id="UZAU01000038">
    <property type="status" value="NOT_ANNOTATED_CDS"/>
    <property type="molecule type" value="Genomic_DNA"/>
</dbReference>
<evidence type="ECO:0000256" key="1">
    <source>
        <dbReference type="SAM" id="MobiDB-lite"/>
    </source>
</evidence>
<accession>A0A803NHK9</accession>
<reference evidence="2" key="2">
    <citation type="submission" date="2021-03" db="UniProtKB">
        <authorList>
            <consortium name="EnsemblPlants"/>
        </authorList>
    </citation>
    <scope>IDENTIFICATION</scope>
</reference>
<evidence type="ECO:0000313" key="3">
    <source>
        <dbReference type="Proteomes" id="UP000596661"/>
    </source>
</evidence>